<feature type="domain" description="Core-binding (CB)" evidence="6">
    <location>
        <begin position="9"/>
        <end position="106"/>
    </location>
</feature>
<dbReference type="AlphaFoldDB" id="A0A5D4NGZ9"/>
<keyword evidence="3" id="KW-0233">DNA recombination</keyword>
<reference evidence="7 8" key="1">
    <citation type="submission" date="2019-08" db="EMBL/GenBank/DDBJ databases">
        <title>Bacillus genomes from the desert of Cuatro Cienegas, Coahuila.</title>
        <authorList>
            <person name="Olmedo-Alvarez G."/>
        </authorList>
    </citation>
    <scope>NUCLEOTIDE SEQUENCE [LARGE SCALE GENOMIC DNA]</scope>
    <source>
        <strain evidence="7 8">CH34_1T</strain>
    </source>
</reference>
<dbReference type="InterPro" id="IPR025269">
    <property type="entry name" value="SAM-like_dom"/>
</dbReference>
<dbReference type="InterPro" id="IPR044068">
    <property type="entry name" value="CB"/>
</dbReference>
<dbReference type="PROSITE" id="PS51900">
    <property type="entry name" value="CB"/>
    <property type="match status" value="1"/>
</dbReference>
<dbReference type="STRING" id="218284.AM506_19945"/>
<sequence>MKNVENNIIADSNYYKEWYRHTHLAQSTKDRYKNLLKRFGRYIMSLGPVRELNFDKFKFGKLDSRYDSIDEEFIDDYVEYLIDNGASNATLYQSIEALKCFFKFLKMVGLIKSNPTAYYPNPYYKLKKVDRAFSKEDAEKLLSASKKVDPFFRQSYVLMVLFLTCGLRSREVCLMKKSQINLEFQTIEITRGQKTSAGVVLVVDKLKEAFERYFKHPEWLKWSNGQDKEVFFYKGKPLNRSRLVSMLQRIYDEAGIDRKVRVHDLRHTMAQLLLLNGANEFSIQEQLRHEKIETTMHYLNYNMNYRNYLEANSDEYL</sequence>
<dbReference type="Gene3D" id="1.10.443.10">
    <property type="entry name" value="Intergrase catalytic core"/>
    <property type="match status" value="1"/>
</dbReference>
<proteinExistence type="inferred from homology"/>
<dbReference type="InterPro" id="IPR010998">
    <property type="entry name" value="Integrase_recombinase_N"/>
</dbReference>
<gene>
    <name evidence="7" type="ORF">FZC78_22685</name>
</gene>
<dbReference type="Pfam" id="PF00589">
    <property type="entry name" value="Phage_integrase"/>
    <property type="match status" value="1"/>
</dbReference>
<evidence type="ECO:0000313" key="7">
    <source>
        <dbReference type="EMBL" id="TYS12994.1"/>
    </source>
</evidence>
<feature type="domain" description="Tyr recombinase" evidence="5">
    <location>
        <begin position="128"/>
        <end position="314"/>
    </location>
</feature>
<evidence type="ECO:0000256" key="3">
    <source>
        <dbReference type="ARBA" id="ARBA00023172"/>
    </source>
</evidence>
<dbReference type="InterPro" id="IPR013762">
    <property type="entry name" value="Integrase-like_cat_sf"/>
</dbReference>
<dbReference type="EMBL" id="VTEI01000026">
    <property type="protein sequence ID" value="TYS12994.1"/>
    <property type="molecule type" value="Genomic_DNA"/>
</dbReference>
<dbReference type="Pfam" id="PF13102">
    <property type="entry name" value="Phage_int_SAM_5"/>
    <property type="match status" value="1"/>
</dbReference>
<dbReference type="CDD" id="cd00397">
    <property type="entry name" value="DNA_BRE_C"/>
    <property type="match status" value="1"/>
</dbReference>
<dbReference type="InterPro" id="IPR011010">
    <property type="entry name" value="DNA_brk_join_enz"/>
</dbReference>
<dbReference type="GO" id="GO:0006310">
    <property type="term" value="P:DNA recombination"/>
    <property type="evidence" value="ECO:0007669"/>
    <property type="project" value="UniProtKB-KW"/>
</dbReference>
<comment type="caution">
    <text evidence="7">The sequence shown here is derived from an EMBL/GenBank/DDBJ whole genome shotgun (WGS) entry which is preliminary data.</text>
</comment>
<dbReference type="Proteomes" id="UP000322267">
    <property type="component" value="Unassembled WGS sequence"/>
</dbReference>
<dbReference type="OrthoDB" id="9803188at2"/>
<dbReference type="InterPro" id="IPR050090">
    <property type="entry name" value="Tyrosine_recombinase_XerCD"/>
</dbReference>
<dbReference type="GO" id="GO:0015074">
    <property type="term" value="P:DNA integration"/>
    <property type="evidence" value="ECO:0007669"/>
    <property type="project" value="InterPro"/>
</dbReference>
<dbReference type="SUPFAM" id="SSF56349">
    <property type="entry name" value="DNA breaking-rejoining enzymes"/>
    <property type="match status" value="1"/>
</dbReference>
<dbReference type="PROSITE" id="PS51898">
    <property type="entry name" value="TYR_RECOMBINASE"/>
    <property type="match status" value="1"/>
</dbReference>
<dbReference type="Gene3D" id="1.10.150.130">
    <property type="match status" value="1"/>
</dbReference>
<name>A0A5D4NGZ9_9BACI</name>
<dbReference type="PANTHER" id="PTHR30349">
    <property type="entry name" value="PHAGE INTEGRASE-RELATED"/>
    <property type="match status" value="1"/>
</dbReference>
<evidence type="ECO:0000256" key="1">
    <source>
        <dbReference type="ARBA" id="ARBA00008857"/>
    </source>
</evidence>
<dbReference type="PANTHER" id="PTHR30349:SF41">
    <property type="entry name" value="INTEGRASE_RECOMBINASE PROTEIN MJ0367-RELATED"/>
    <property type="match status" value="1"/>
</dbReference>
<evidence type="ECO:0000256" key="4">
    <source>
        <dbReference type="PROSITE-ProRule" id="PRU01248"/>
    </source>
</evidence>
<evidence type="ECO:0000259" key="6">
    <source>
        <dbReference type="PROSITE" id="PS51900"/>
    </source>
</evidence>
<organism evidence="7 8">
    <name type="scientific">Rossellomorea vietnamensis</name>
    <dbReference type="NCBI Taxonomy" id="218284"/>
    <lineage>
        <taxon>Bacteria</taxon>
        <taxon>Bacillati</taxon>
        <taxon>Bacillota</taxon>
        <taxon>Bacilli</taxon>
        <taxon>Bacillales</taxon>
        <taxon>Bacillaceae</taxon>
        <taxon>Rossellomorea</taxon>
    </lineage>
</organism>
<evidence type="ECO:0000256" key="2">
    <source>
        <dbReference type="ARBA" id="ARBA00023125"/>
    </source>
</evidence>
<comment type="similarity">
    <text evidence="1">Belongs to the 'phage' integrase family.</text>
</comment>
<evidence type="ECO:0000259" key="5">
    <source>
        <dbReference type="PROSITE" id="PS51898"/>
    </source>
</evidence>
<protein>
    <submittedName>
        <fullName evidence="7">Tyrosine-type recombinase/integrase</fullName>
    </submittedName>
</protein>
<evidence type="ECO:0000313" key="8">
    <source>
        <dbReference type="Proteomes" id="UP000322267"/>
    </source>
</evidence>
<dbReference type="GO" id="GO:0003677">
    <property type="term" value="F:DNA binding"/>
    <property type="evidence" value="ECO:0007669"/>
    <property type="project" value="UniProtKB-UniRule"/>
</dbReference>
<dbReference type="InterPro" id="IPR002104">
    <property type="entry name" value="Integrase_catalytic"/>
</dbReference>
<keyword evidence="2 4" id="KW-0238">DNA-binding</keyword>
<accession>A0A5D4NGZ9</accession>